<protein>
    <recommendedName>
        <fullName evidence="5">CBM6 domain-containing protein</fullName>
    </recommendedName>
</protein>
<dbReference type="InterPro" id="IPR005084">
    <property type="entry name" value="CBM6"/>
</dbReference>
<dbReference type="Gene3D" id="3.20.20.80">
    <property type="entry name" value="Glycosidases"/>
    <property type="match status" value="1"/>
</dbReference>
<evidence type="ECO:0000313" key="7">
    <source>
        <dbReference type="Proteomes" id="UP000779507"/>
    </source>
</evidence>
<evidence type="ECO:0000256" key="4">
    <source>
        <dbReference type="SAM" id="SignalP"/>
    </source>
</evidence>
<keyword evidence="1 3" id="KW-0378">Hydrolase</keyword>
<dbReference type="Proteomes" id="UP000779507">
    <property type="component" value="Unassembled WGS sequence"/>
</dbReference>
<evidence type="ECO:0000259" key="5">
    <source>
        <dbReference type="PROSITE" id="PS51175"/>
    </source>
</evidence>
<dbReference type="PANTHER" id="PTHR31297">
    <property type="entry name" value="GLUCAN ENDO-1,6-BETA-GLUCOSIDASE B"/>
    <property type="match status" value="1"/>
</dbReference>
<evidence type="ECO:0000256" key="2">
    <source>
        <dbReference type="ARBA" id="ARBA00023295"/>
    </source>
</evidence>
<accession>A0ABX2FP58</accession>
<gene>
    <name evidence="6" type="ORF">HNP98_001138</name>
</gene>
<dbReference type="InterPro" id="IPR008979">
    <property type="entry name" value="Galactose-bd-like_sf"/>
</dbReference>
<dbReference type="CDD" id="cd04080">
    <property type="entry name" value="CBM6_cellulase-like"/>
    <property type="match status" value="1"/>
</dbReference>
<dbReference type="PROSITE" id="PS51175">
    <property type="entry name" value="CBM6"/>
    <property type="match status" value="1"/>
</dbReference>
<name>A0ABX2FP58_9BACT</name>
<dbReference type="SUPFAM" id="SSF51445">
    <property type="entry name" value="(Trans)glycosidases"/>
    <property type="match status" value="1"/>
</dbReference>
<evidence type="ECO:0000256" key="3">
    <source>
        <dbReference type="RuleBase" id="RU361153"/>
    </source>
</evidence>
<dbReference type="Pfam" id="PF00150">
    <property type="entry name" value="Cellulase"/>
    <property type="match status" value="1"/>
</dbReference>
<feature type="chain" id="PRO_5046129086" description="CBM6 domain-containing protein" evidence="4">
    <location>
        <begin position="20"/>
        <end position="349"/>
    </location>
</feature>
<dbReference type="SUPFAM" id="SSF49785">
    <property type="entry name" value="Galactose-binding domain-like"/>
    <property type="match status" value="1"/>
</dbReference>
<dbReference type="Gene3D" id="2.60.120.260">
    <property type="entry name" value="Galactose-binding domain-like"/>
    <property type="match status" value="1"/>
</dbReference>
<sequence>MKHLLAALLFALPGAPAFAQAPALPPLHAQGPQIVDAAGRAVRLRGVNVGGWLLQESYMLRTDSLGSQGRIKRALLRTLPEAAVEQFYADYRASYVTQADINFLADQGFNCVRVPFHYDLLLTSAQRHARNQALATGNVAAYVQALAGYYDRNELFTSPDQAPGFALLDDVIQWCAARNMYVVLDLHAALVVPGTVPAADYDLGRNGQAYFDIYAEKTEGLQAPDPNAGGACRNDGVDLSANPAGPGFVVNHTAAGEWLSYAVSIAKPGLYAVRLRAANPTPRPVRLALTLDGAPLGTFELSGNVPATDWPLRPAAPGPLGLPAGPHTLRLTVNDAGPVLGSLSFEAAH</sequence>
<keyword evidence="2 3" id="KW-0326">Glycosidase</keyword>
<feature type="domain" description="CBM6" evidence="5">
    <location>
        <begin position="219"/>
        <end position="346"/>
    </location>
</feature>
<dbReference type="InterPro" id="IPR001547">
    <property type="entry name" value="Glyco_hydro_5"/>
</dbReference>
<reference evidence="6 7" key="1">
    <citation type="submission" date="2020-05" db="EMBL/GenBank/DDBJ databases">
        <title>Genomic Encyclopedia of Type Strains, Phase IV (KMG-V): Genome sequencing to study the core and pangenomes of soil and plant-associated prokaryotes.</title>
        <authorList>
            <person name="Whitman W."/>
        </authorList>
    </citation>
    <scope>NUCLEOTIDE SEQUENCE [LARGE SCALE GENOMIC DNA]</scope>
    <source>
        <strain evidence="6 7">9A</strain>
    </source>
</reference>
<organism evidence="6 7">
    <name type="scientific">Hymenobacter caeli</name>
    <dbReference type="NCBI Taxonomy" id="2735894"/>
    <lineage>
        <taxon>Bacteria</taxon>
        <taxon>Pseudomonadati</taxon>
        <taxon>Bacteroidota</taxon>
        <taxon>Cytophagia</taxon>
        <taxon>Cytophagales</taxon>
        <taxon>Hymenobacteraceae</taxon>
        <taxon>Hymenobacter</taxon>
    </lineage>
</organism>
<evidence type="ECO:0000313" key="6">
    <source>
        <dbReference type="EMBL" id="NRT18321.1"/>
    </source>
</evidence>
<feature type="signal peptide" evidence="4">
    <location>
        <begin position="1"/>
        <end position="19"/>
    </location>
</feature>
<keyword evidence="7" id="KW-1185">Reference proteome</keyword>
<comment type="caution">
    <text evidence="6">The sequence shown here is derived from an EMBL/GenBank/DDBJ whole genome shotgun (WGS) entry which is preliminary data.</text>
</comment>
<evidence type="ECO:0000256" key="1">
    <source>
        <dbReference type="ARBA" id="ARBA00022801"/>
    </source>
</evidence>
<keyword evidence="4" id="KW-0732">Signal</keyword>
<dbReference type="RefSeq" id="WP_173809071.1">
    <property type="nucleotide sequence ID" value="NZ_JABSNP010000004.1"/>
</dbReference>
<dbReference type="PANTHER" id="PTHR31297:SF13">
    <property type="entry name" value="PUTATIVE-RELATED"/>
    <property type="match status" value="1"/>
</dbReference>
<comment type="similarity">
    <text evidence="3">Belongs to the glycosyl hydrolase 5 (cellulase A) family.</text>
</comment>
<dbReference type="InterPro" id="IPR017853">
    <property type="entry name" value="GH"/>
</dbReference>
<proteinExistence type="inferred from homology"/>
<dbReference type="EMBL" id="JABSNP010000004">
    <property type="protein sequence ID" value="NRT18321.1"/>
    <property type="molecule type" value="Genomic_DNA"/>
</dbReference>
<dbReference type="InterPro" id="IPR050386">
    <property type="entry name" value="Glycosyl_hydrolase_5"/>
</dbReference>